<dbReference type="EMBL" id="JANFFA010000002">
    <property type="protein sequence ID" value="MDQ2093964.1"/>
    <property type="molecule type" value="Genomic_DNA"/>
</dbReference>
<dbReference type="SUPFAM" id="SSF64518">
    <property type="entry name" value="Phase 1 flagellin"/>
    <property type="match status" value="1"/>
</dbReference>
<keyword evidence="2" id="KW-0282">Flagellum</keyword>
<organism evidence="2 3">
    <name type="scientific">Rhodalgimonas zhirmunskyi</name>
    <dbReference type="NCBI Taxonomy" id="2964767"/>
    <lineage>
        <taxon>Bacteria</taxon>
        <taxon>Pseudomonadati</taxon>
        <taxon>Pseudomonadota</taxon>
        <taxon>Alphaproteobacteria</taxon>
        <taxon>Rhodobacterales</taxon>
        <taxon>Roseobacteraceae</taxon>
        <taxon>Rhodalgimonas</taxon>
    </lineage>
</organism>
<keyword evidence="2" id="KW-0966">Cell projection</keyword>
<accession>A0AAJ1X5A6</accession>
<name>A0AAJ1X5A6_9RHOB</name>
<dbReference type="InterPro" id="IPR046358">
    <property type="entry name" value="Flagellin_C"/>
</dbReference>
<dbReference type="AlphaFoldDB" id="A0AAJ1X5A6"/>
<protein>
    <submittedName>
        <fullName evidence="2">Flagellin</fullName>
    </submittedName>
</protein>
<dbReference type="Gene3D" id="1.20.1330.10">
    <property type="entry name" value="f41 fragment of flagellin, N-terminal domain"/>
    <property type="match status" value="1"/>
</dbReference>
<proteinExistence type="predicted"/>
<feature type="domain" description="Flagellin C-terminal" evidence="1">
    <location>
        <begin position="260"/>
        <end position="335"/>
    </location>
</feature>
<dbReference type="Pfam" id="PF00700">
    <property type="entry name" value="Flagellin_C"/>
    <property type="match status" value="1"/>
</dbReference>
<reference evidence="2" key="1">
    <citation type="submission" date="2022-07" db="EMBL/GenBank/DDBJ databases">
        <authorList>
            <person name="Otstavnykh N."/>
            <person name="Isaeva M."/>
            <person name="Bystritskaya E."/>
        </authorList>
    </citation>
    <scope>NUCLEOTIDE SEQUENCE</scope>
    <source>
        <strain evidence="2">10Alg 79</strain>
    </source>
</reference>
<evidence type="ECO:0000313" key="2">
    <source>
        <dbReference type="EMBL" id="MDQ2093964.1"/>
    </source>
</evidence>
<gene>
    <name evidence="2" type="ORF">NOI20_07575</name>
</gene>
<dbReference type="Proteomes" id="UP001227162">
    <property type="component" value="Unassembled WGS sequence"/>
</dbReference>
<dbReference type="RefSeq" id="WP_317625590.1">
    <property type="nucleotide sequence ID" value="NZ_JANFFA010000002.1"/>
</dbReference>
<sequence length="336" mass="35844">MSYFSLGDMASSFVLRRQNTNLNSELARLAQEMSSGQTANIAQHLNGNYSYLGDIERGLRINASYATASTEASIFTGTMQAALENVQNLAQDVSNDLLIASATEVPQAYARASDAAAGALETIISSLNYTAAGRSLFAGAQSDSLPLISADEMLSELRTAVTGETTLSGILSTIDTWFDDAGGGFETLAYRGSTTNISPFLLDEAETIEIDVRADATEIRAVLKNTVIAALAGDDTLGYSHDLQNQLLTAAGENLMASQADLTALRAGLGYAESRIEENTTRLSSEKTSLEIARNNLLGVDLYETATQMEAVQLQLEGLYTATVKLTRLSLVNYIS</sequence>
<comment type="caution">
    <text evidence="2">The sequence shown here is derived from an EMBL/GenBank/DDBJ whole genome shotgun (WGS) entry which is preliminary data.</text>
</comment>
<keyword evidence="2" id="KW-0969">Cilium</keyword>
<evidence type="ECO:0000259" key="1">
    <source>
        <dbReference type="Pfam" id="PF00700"/>
    </source>
</evidence>
<evidence type="ECO:0000313" key="3">
    <source>
        <dbReference type="Proteomes" id="UP001227162"/>
    </source>
</evidence>
<reference evidence="2" key="2">
    <citation type="submission" date="2023-04" db="EMBL/GenBank/DDBJ databases">
        <title>'Rhodoalgimonas zhirmunskyi' gen. nov., isolated from a red alga.</title>
        <authorList>
            <person name="Nedashkovskaya O.I."/>
            <person name="Otstavnykh N.Y."/>
            <person name="Bystritskaya E.P."/>
            <person name="Balabanova L.A."/>
            <person name="Isaeva M.P."/>
        </authorList>
    </citation>
    <scope>NUCLEOTIDE SEQUENCE</scope>
    <source>
        <strain evidence="2">10Alg 79</strain>
    </source>
</reference>
<keyword evidence="3" id="KW-1185">Reference proteome</keyword>